<keyword evidence="1" id="KW-0472">Membrane</keyword>
<dbReference type="AlphaFoldDB" id="A0A1M5ETN2"/>
<dbReference type="EMBL" id="FQUM01000010">
    <property type="protein sequence ID" value="SHF82550.1"/>
    <property type="molecule type" value="Genomic_DNA"/>
</dbReference>
<keyword evidence="1" id="KW-0812">Transmembrane</keyword>
<evidence type="ECO:0000256" key="1">
    <source>
        <dbReference type="SAM" id="Phobius"/>
    </source>
</evidence>
<name>A0A1M5ETN2_9BACT</name>
<keyword evidence="1" id="KW-1133">Transmembrane helix</keyword>
<gene>
    <name evidence="2" type="ORF">SAMN05444274_11019</name>
</gene>
<keyword evidence="3" id="KW-1185">Reference proteome</keyword>
<evidence type="ECO:0000313" key="3">
    <source>
        <dbReference type="Proteomes" id="UP000184164"/>
    </source>
</evidence>
<feature type="transmembrane region" description="Helical" evidence="1">
    <location>
        <begin position="40"/>
        <end position="56"/>
    </location>
</feature>
<dbReference type="Proteomes" id="UP000184164">
    <property type="component" value="Unassembled WGS sequence"/>
</dbReference>
<protein>
    <submittedName>
        <fullName evidence="2">Uncharacterized protein</fullName>
    </submittedName>
</protein>
<evidence type="ECO:0000313" key="2">
    <source>
        <dbReference type="EMBL" id="SHF82550.1"/>
    </source>
</evidence>
<organism evidence="2 3">
    <name type="scientific">Mariniphaga anaerophila</name>
    <dbReference type="NCBI Taxonomy" id="1484053"/>
    <lineage>
        <taxon>Bacteria</taxon>
        <taxon>Pseudomonadati</taxon>
        <taxon>Bacteroidota</taxon>
        <taxon>Bacteroidia</taxon>
        <taxon>Marinilabiliales</taxon>
        <taxon>Prolixibacteraceae</taxon>
        <taxon>Mariniphaga</taxon>
    </lineage>
</organism>
<proteinExistence type="predicted"/>
<accession>A0A1M5ETN2</accession>
<sequence length="261" mass="30892">MFYSTFLIILFRNIFTQKNLVSLSNIISSFLNMNINKRNLHVLITLMFLIVIGYLLKKTTNIETQEKNEEIKFAPSLKEGKKDFVEYLDSTTLIYSNFKYNIAIDFPDHWLIDKGVSEHTIIRGSYADSGISLAINVIELEGFEMGDKSIWDLYEQNEQIWENEKQKLLQEATNEELYSFSSRKVHLSNVEAIEYRFSRIFRQVDLEFEMQHVVYEFFYHNCTYSVGLQVPWFLFDENPQRYNSLFYGVSLLKRSTSIEPH</sequence>
<reference evidence="2 3" key="1">
    <citation type="submission" date="2016-11" db="EMBL/GenBank/DDBJ databases">
        <authorList>
            <person name="Jaros S."/>
            <person name="Januszkiewicz K."/>
            <person name="Wedrychowicz H."/>
        </authorList>
    </citation>
    <scope>NUCLEOTIDE SEQUENCE [LARGE SCALE GENOMIC DNA]</scope>
    <source>
        <strain evidence="2 3">DSM 26910</strain>
    </source>
</reference>